<evidence type="ECO:0000313" key="3">
    <source>
        <dbReference type="Proteomes" id="UP001054252"/>
    </source>
</evidence>
<dbReference type="EMBL" id="BPVZ01000066">
    <property type="protein sequence ID" value="GKV24604.1"/>
    <property type="molecule type" value="Genomic_DNA"/>
</dbReference>
<proteinExistence type="predicted"/>
<gene>
    <name evidence="2" type="ORF">SLEP1_g34192</name>
</gene>
<evidence type="ECO:0000313" key="2">
    <source>
        <dbReference type="EMBL" id="GKV24604.1"/>
    </source>
</evidence>
<dbReference type="AlphaFoldDB" id="A0AAV5KJ54"/>
<organism evidence="2 3">
    <name type="scientific">Rubroshorea leprosula</name>
    <dbReference type="NCBI Taxonomy" id="152421"/>
    <lineage>
        <taxon>Eukaryota</taxon>
        <taxon>Viridiplantae</taxon>
        <taxon>Streptophyta</taxon>
        <taxon>Embryophyta</taxon>
        <taxon>Tracheophyta</taxon>
        <taxon>Spermatophyta</taxon>
        <taxon>Magnoliopsida</taxon>
        <taxon>eudicotyledons</taxon>
        <taxon>Gunneridae</taxon>
        <taxon>Pentapetalae</taxon>
        <taxon>rosids</taxon>
        <taxon>malvids</taxon>
        <taxon>Malvales</taxon>
        <taxon>Dipterocarpaceae</taxon>
        <taxon>Rubroshorea</taxon>
    </lineage>
</organism>
<comment type="caution">
    <text evidence="2">The sequence shown here is derived from an EMBL/GenBank/DDBJ whole genome shotgun (WGS) entry which is preliminary data.</text>
</comment>
<protein>
    <recommendedName>
        <fullName evidence="4">Coiled-coil domain-containing protein 86</fullName>
    </recommendedName>
</protein>
<name>A0AAV5KJ54_9ROSI</name>
<evidence type="ECO:0008006" key="4">
    <source>
        <dbReference type="Google" id="ProtNLM"/>
    </source>
</evidence>
<feature type="region of interest" description="Disordered" evidence="1">
    <location>
        <begin position="1"/>
        <end position="23"/>
    </location>
</feature>
<accession>A0AAV5KJ54</accession>
<dbReference type="Proteomes" id="UP001054252">
    <property type="component" value="Unassembled WGS sequence"/>
</dbReference>
<keyword evidence="3" id="KW-1185">Reference proteome</keyword>
<sequence>MALKERNGKGVVPGKKQRRSWKKELEKREKKVKCMKAEMGKLKAEGRKAKKELRDKKRELAVIKEEHRLAAEDNAGIQLCFDVMLIMLILLAEDTDLVAAADNLFHSFLDLIA</sequence>
<reference evidence="2 3" key="1">
    <citation type="journal article" date="2021" name="Commun. Biol.">
        <title>The genome of Shorea leprosula (Dipterocarpaceae) highlights the ecological relevance of drought in aseasonal tropical rainforests.</title>
        <authorList>
            <person name="Ng K.K.S."/>
            <person name="Kobayashi M.J."/>
            <person name="Fawcett J.A."/>
            <person name="Hatakeyama M."/>
            <person name="Paape T."/>
            <person name="Ng C.H."/>
            <person name="Ang C.C."/>
            <person name="Tnah L.H."/>
            <person name="Lee C.T."/>
            <person name="Nishiyama T."/>
            <person name="Sese J."/>
            <person name="O'Brien M.J."/>
            <person name="Copetti D."/>
            <person name="Mohd Noor M.I."/>
            <person name="Ong R.C."/>
            <person name="Putra M."/>
            <person name="Sireger I.Z."/>
            <person name="Indrioko S."/>
            <person name="Kosugi Y."/>
            <person name="Izuno A."/>
            <person name="Isagi Y."/>
            <person name="Lee S.L."/>
            <person name="Shimizu K.K."/>
        </authorList>
    </citation>
    <scope>NUCLEOTIDE SEQUENCE [LARGE SCALE GENOMIC DNA]</scope>
    <source>
        <strain evidence="2">214</strain>
    </source>
</reference>
<evidence type="ECO:0000256" key="1">
    <source>
        <dbReference type="SAM" id="MobiDB-lite"/>
    </source>
</evidence>